<comment type="caution">
    <text evidence="2">The sequence shown here is derived from an EMBL/GenBank/DDBJ whole genome shotgun (WGS) entry which is preliminary data.</text>
</comment>
<gene>
    <name evidence="2" type="ORF">OERS_04050</name>
</gene>
<evidence type="ECO:0000313" key="3">
    <source>
        <dbReference type="Proteomes" id="UP000093412"/>
    </source>
</evidence>
<dbReference type="EMBL" id="MAQA01000003">
    <property type="protein sequence ID" value="OCI32813.1"/>
    <property type="molecule type" value="Genomic_DNA"/>
</dbReference>
<dbReference type="RefSeq" id="WP_068623982.1">
    <property type="nucleotide sequence ID" value="NZ_MAQA01000003.1"/>
</dbReference>
<dbReference type="Proteomes" id="UP000093412">
    <property type="component" value="Unassembled WGS sequence"/>
</dbReference>
<feature type="region of interest" description="Disordered" evidence="1">
    <location>
        <begin position="106"/>
        <end position="146"/>
    </location>
</feature>
<feature type="compositionally biased region" description="Polar residues" evidence="1">
    <location>
        <begin position="135"/>
        <end position="146"/>
    </location>
</feature>
<sequence>MSKEPATFFTPDEADPLLAAVSIALALMKVAMVDRWEQMAQIAPGLVAISSEQQHLLATAGNVLGYLRRNPTVTVAKCPRCGLISFVASSVPAKCTLTRGCTGGRAVKATEASRRPAPKAPRKTRTAAPKAPAVQPQTQTLDEAVG</sequence>
<protein>
    <submittedName>
        <fullName evidence="2">Uncharacterized protein</fullName>
    </submittedName>
</protein>
<evidence type="ECO:0000313" key="2">
    <source>
        <dbReference type="EMBL" id="OCI32813.1"/>
    </source>
</evidence>
<feature type="compositionally biased region" description="Basic residues" evidence="1">
    <location>
        <begin position="116"/>
        <end position="125"/>
    </location>
</feature>
<reference evidence="2 3" key="1">
    <citation type="submission" date="2016-06" db="EMBL/GenBank/DDBJ databases">
        <title>Genome sequence of Oerskovia enterophila DSM 43852.</title>
        <authorList>
            <person name="Poehlein A."/>
            <person name="Jag V."/>
            <person name="Bengelsdorf F.R."/>
            <person name="Daniel R."/>
            <person name="Duerre P."/>
        </authorList>
    </citation>
    <scope>NUCLEOTIDE SEQUENCE [LARGE SCALE GENOMIC DNA]</scope>
    <source>
        <strain evidence="2 3">DSM 43852</strain>
    </source>
</reference>
<keyword evidence="3" id="KW-1185">Reference proteome</keyword>
<accession>A0ABX2Y969</accession>
<proteinExistence type="predicted"/>
<evidence type="ECO:0000256" key="1">
    <source>
        <dbReference type="SAM" id="MobiDB-lite"/>
    </source>
</evidence>
<name>A0ABX2Y969_9CELL</name>
<organism evidence="2 3">
    <name type="scientific">Oerskovia enterophila</name>
    <dbReference type="NCBI Taxonomy" id="43678"/>
    <lineage>
        <taxon>Bacteria</taxon>
        <taxon>Bacillati</taxon>
        <taxon>Actinomycetota</taxon>
        <taxon>Actinomycetes</taxon>
        <taxon>Micrococcales</taxon>
        <taxon>Cellulomonadaceae</taxon>
        <taxon>Oerskovia</taxon>
    </lineage>
</organism>